<proteinExistence type="predicted"/>
<feature type="domain" description="Radical SAM core" evidence="6">
    <location>
        <begin position="124"/>
        <end position="363"/>
    </location>
</feature>
<evidence type="ECO:0000256" key="5">
    <source>
        <dbReference type="ARBA" id="ARBA00023014"/>
    </source>
</evidence>
<evidence type="ECO:0000256" key="3">
    <source>
        <dbReference type="ARBA" id="ARBA00022723"/>
    </source>
</evidence>
<accession>A0A511RIP9</accession>
<dbReference type="InterPro" id="IPR058240">
    <property type="entry name" value="rSAM_sf"/>
</dbReference>
<dbReference type="PANTHER" id="PTHR43409">
    <property type="entry name" value="ANAEROBIC MAGNESIUM-PROTOPORPHYRIN IX MONOMETHYL ESTER CYCLASE-RELATED"/>
    <property type="match status" value="1"/>
</dbReference>
<comment type="cofactor">
    <cofactor evidence="1">
        <name>[4Fe-4S] cluster</name>
        <dbReference type="ChEBI" id="CHEBI:49883"/>
    </cofactor>
</comment>
<dbReference type="EMBL" id="BJXN01000005">
    <property type="protein sequence ID" value="GEM89521.1"/>
    <property type="molecule type" value="Genomic_DNA"/>
</dbReference>
<name>A0A511RIP9_9DEIN</name>
<comment type="caution">
    <text evidence="7">The sequence shown here is derived from an EMBL/GenBank/DDBJ whole genome shotgun (WGS) entry which is preliminary data.</text>
</comment>
<reference evidence="7 8" key="1">
    <citation type="submission" date="2019-07" db="EMBL/GenBank/DDBJ databases">
        <title>Whole genome shotgun sequence of Oceanithermus desulfurans NBRC 100063.</title>
        <authorList>
            <person name="Hosoyama A."/>
            <person name="Uohara A."/>
            <person name="Ohji S."/>
            <person name="Ichikawa N."/>
        </authorList>
    </citation>
    <scope>NUCLEOTIDE SEQUENCE [LARGE SCALE GENOMIC DNA]</scope>
    <source>
        <strain evidence="7 8">NBRC 100063</strain>
    </source>
</reference>
<dbReference type="Pfam" id="PF04055">
    <property type="entry name" value="Radical_SAM"/>
    <property type="match status" value="1"/>
</dbReference>
<dbReference type="PROSITE" id="PS51918">
    <property type="entry name" value="RADICAL_SAM"/>
    <property type="match status" value="1"/>
</dbReference>
<evidence type="ECO:0000313" key="8">
    <source>
        <dbReference type="Proteomes" id="UP000321827"/>
    </source>
</evidence>
<dbReference type="Gene3D" id="3.20.20.70">
    <property type="entry name" value="Aldolase class I"/>
    <property type="match status" value="1"/>
</dbReference>
<dbReference type="GO" id="GO:0051536">
    <property type="term" value="F:iron-sulfur cluster binding"/>
    <property type="evidence" value="ECO:0007669"/>
    <property type="project" value="UniProtKB-KW"/>
</dbReference>
<keyword evidence="4" id="KW-0408">Iron</keyword>
<dbReference type="SFLD" id="SFLDG01095">
    <property type="entry name" value="Uncharacterised_Radical_SAM_Su"/>
    <property type="match status" value="1"/>
</dbReference>
<dbReference type="SMART" id="SM00729">
    <property type="entry name" value="Elp3"/>
    <property type="match status" value="1"/>
</dbReference>
<dbReference type="PANTHER" id="PTHR43409:SF4">
    <property type="entry name" value="RADICAL SAM SUPERFAMILY PROTEIN"/>
    <property type="match status" value="1"/>
</dbReference>
<dbReference type="InterPro" id="IPR007197">
    <property type="entry name" value="rSAM"/>
</dbReference>
<dbReference type="InterPro" id="IPR006638">
    <property type="entry name" value="Elp3/MiaA/NifB-like_rSAM"/>
</dbReference>
<evidence type="ECO:0000256" key="2">
    <source>
        <dbReference type="ARBA" id="ARBA00022691"/>
    </source>
</evidence>
<organism evidence="7 8">
    <name type="scientific">Oceanithermus desulfurans NBRC 100063</name>
    <dbReference type="NCBI Taxonomy" id="1227550"/>
    <lineage>
        <taxon>Bacteria</taxon>
        <taxon>Thermotogati</taxon>
        <taxon>Deinococcota</taxon>
        <taxon>Deinococci</taxon>
        <taxon>Thermales</taxon>
        <taxon>Thermaceae</taxon>
        <taxon>Oceanithermus</taxon>
    </lineage>
</organism>
<dbReference type="GO" id="GO:0046872">
    <property type="term" value="F:metal ion binding"/>
    <property type="evidence" value="ECO:0007669"/>
    <property type="project" value="UniProtKB-KW"/>
</dbReference>
<evidence type="ECO:0000256" key="4">
    <source>
        <dbReference type="ARBA" id="ARBA00023004"/>
    </source>
</evidence>
<dbReference type="Proteomes" id="UP000321827">
    <property type="component" value="Unassembled WGS sequence"/>
</dbReference>
<keyword evidence="2" id="KW-0949">S-adenosyl-L-methionine</keyword>
<dbReference type="CDD" id="cd01335">
    <property type="entry name" value="Radical_SAM"/>
    <property type="match status" value="1"/>
</dbReference>
<dbReference type="InterPro" id="IPR013785">
    <property type="entry name" value="Aldolase_TIM"/>
</dbReference>
<sequence>MRAECREASTLIHPDPRHVLSFDREGRLYTFYDDGVLYKRALDSTLHWRRRAPGGPRERGVLAPEEARTVFARVHEHARRAAELLDPACAARVTEEILPWTPEQLAAERERFHAVYRPIAILPPDQYFAVVVQATEGCTWNKCTFCSFYQGRPFHAKTPEQLRAHAEAVRDFLGRQLLLRRGVFLADGNALALSRGRLLPIFEAVREVFPGRPIFGFVDLYSGERHDPADWGELHALGLERVYVGMETGLNELLAFLNKPGSADELVAFVRELKAAGVGVGLIVMVGVGGRGYREAHARATLATLARMPLDRGDLVYLSPFVEHPDSVYARERAAAGLEPMSWEEIEAETARLTGAVRRLGVRAARYDIREFIY</sequence>
<dbReference type="InterPro" id="IPR051198">
    <property type="entry name" value="BchE-like"/>
</dbReference>
<dbReference type="SFLD" id="SFLDG01082">
    <property type="entry name" value="B12-binding_domain_containing"/>
    <property type="match status" value="1"/>
</dbReference>
<dbReference type="AlphaFoldDB" id="A0A511RIP9"/>
<keyword evidence="5" id="KW-0411">Iron-sulfur</keyword>
<dbReference type="GO" id="GO:0003824">
    <property type="term" value="F:catalytic activity"/>
    <property type="evidence" value="ECO:0007669"/>
    <property type="project" value="InterPro"/>
</dbReference>
<evidence type="ECO:0000256" key="1">
    <source>
        <dbReference type="ARBA" id="ARBA00001966"/>
    </source>
</evidence>
<dbReference type="RefSeq" id="WP_147146411.1">
    <property type="nucleotide sequence ID" value="NZ_BJXN01000005.1"/>
</dbReference>
<keyword evidence="3" id="KW-0479">Metal-binding</keyword>
<evidence type="ECO:0000259" key="6">
    <source>
        <dbReference type="PROSITE" id="PS51918"/>
    </source>
</evidence>
<dbReference type="SFLD" id="SFLDS00029">
    <property type="entry name" value="Radical_SAM"/>
    <property type="match status" value="2"/>
</dbReference>
<evidence type="ECO:0000313" key="7">
    <source>
        <dbReference type="EMBL" id="GEM89521.1"/>
    </source>
</evidence>
<dbReference type="OrthoDB" id="9777636at2"/>
<protein>
    <submittedName>
        <fullName evidence="7">Amino acid ABC transporter substrate-binding protein</fullName>
    </submittedName>
</protein>
<gene>
    <name evidence="7" type="ORF">ODE01S_09550</name>
</gene>
<dbReference type="SUPFAM" id="SSF102114">
    <property type="entry name" value="Radical SAM enzymes"/>
    <property type="match status" value="1"/>
</dbReference>